<dbReference type="InterPro" id="IPR017985">
    <property type="entry name" value="MeTrfase_CN4_CS"/>
</dbReference>
<proteinExistence type="inferred from homology"/>
<dbReference type="GO" id="GO:0032259">
    <property type="term" value="P:methylation"/>
    <property type="evidence" value="ECO:0007669"/>
    <property type="project" value="UniProtKB-KW"/>
</dbReference>
<dbReference type="EC" id="2.1.1.113" evidence="2"/>
<evidence type="ECO:0000313" key="8">
    <source>
        <dbReference type="EMBL" id="MBO0939432.1"/>
    </source>
</evidence>
<dbReference type="GO" id="GO:0015667">
    <property type="term" value="F:site-specific DNA-methyltransferase (cytosine-N4-specific) activity"/>
    <property type="evidence" value="ECO:0007669"/>
    <property type="project" value="UniProtKB-EC"/>
</dbReference>
<protein>
    <recommendedName>
        <fullName evidence="2">site-specific DNA-methyltransferase (cytosine-N(4)-specific)</fullName>
        <ecNumber evidence="2">2.1.1.113</ecNumber>
    </recommendedName>
</protein>
<comment type="caution">
    <text evidence="8">The sequence shown here is derived from an EMBL/GenBank/DDBJ whole genome shotgun (WGS) entry which is preliminary data.</text>
</comment>
<reference evidence="8" key="1">
    <citation type="submission" date="2021-03" db="EMBL/GenBank/DDBJ databases">
        <title>Fibrella sp. HMF5335 genome sequencing and assembly.</title>
        <authorList>
            <person name="Kang H."/>
            <person name="Kim H."/>
            <person name="Bae S."/>
            <person name="Joh K."/>
        </authorList>
    </citation>
    <scope>NUCLEOTIDE SEQUENCE</scope>
    <source>
        <strain evidence="8">HMF5335</strain>
    </source>
</reference>
<dbReference type="Gene3D" id="3.40.50.150">
    <property type="entry name" value="Vaccinia Virus protein VP39"/>
    <property type="match status" value="2"/>
</dbReference>
<evidence type="ECO:0000256" key="4">
    <source>
        <dbReference type="ARBA" id="ARBA00022679"/>
    </source>
</evidence>
<evidence type="ECO:0000256" key="7">
    <source>
        <dbReference type="ARBA" id="ARBA00049120"/>
    </source>
</evidence>
<dbReference type="PROSITE" id="PS00093">
    <property type="entry name" value="N4_MTASE"/>
    <property type="match status" value="1"/>
</dbReference>
<keyword evidence="3" id="KW-0489">Methyltransferase</keyword>
<organism evidence="8 9">
    <name type="scientific">Fibrella rubiginis</name>
    <dbReference type="NCBI Taxonomy" id="2817060"/>
    <lineage>
        <taxon>Bacteria</taxon>
        <taxon>Pseudomonadati</taxon>
        <taxon>Bacteroidota</taxon>
        <taxon>Cytophagia</taxon>
        <taxon>Cytophagales</taxon>
        <taxon>Spirosomataceae</taxon>
        <taxon>Fibrella</taxon>
    </lineage>
</organism>
<evidence type="ECO:0000313" key="9">
    <source>
        <dbReference type="Proteomes" id="UP000664034"/>
    </source>
</evidence>
<gene>
    <name evidence="8" type="ORF">J2I47_22980</name>
</gene>
<dbReference type="InterPro" id="IPR029063">
    <property type="entry name" value="SAM-dependent_MTases_sf"/>
</dbReference>
<dbReference type="SUPFAM" id="SSF53335">
    <property type="entry name" value="S-adenosyl-L-methionine-dependent methyltransferases"/>
    <property type="match status" value="2"/>
</dbReference>
<evidence type="ECO:0000256" key="1">
    <source>
        <dbReference type="ARBA" id="ARBA00010203"/>
    </source>
</evidence>
<keyword evidence="6" id="KW-0680">Restriction system</keyword>
<keyword evidence="4" id="KW-0808">Transferase</keyword>
<dbReference type="EMBL" id="JAFMYV010000014">
    <property type="protein sequence ID" value="MBO0939432.1"/>
    <property type="molecule type" value="Genomic_DNA"/>
</dbReference>
<dbReference type="Proteomes" id="UP000664034">
    <property type="component" value="Unassembled WGS sequence"/>
</dbReference>
<dbReference type="GO" id="GO:0009307">
    <property type="term" value="P:DNA restriction-modification system"/>
    <property type="evidence" value="ECO:0007669"/>
    <property type="project" value="UniProtKB-KW"/>
</dbReference>
<evidence type="ECO:0000256" key="6">
    <source>
        <dbReference type="ARBA" id="ARBA00022747"/>
    </source>
</evidence>
<comment type="catalytic activity">
    <reaction evidence="7">
        <text>a 2'-deoxycytidine in DNA + S-adenosyl-L-methionine = an N(4)-methyl-2'-deoxycytidine in DNA + S-adenosyl-L-homocysteine + H(+)</text>
        <dbReference type="Rhea" id="RHEA:16857"/>
        <dbReference type="Rhea" id="RHEA-COMP:11369"/>
        <dbReference type="Rhea" id="RHEA-COMP:13674"/>
        <dbReference type="ChEBI" id="CHEBI:15378"/>
        <dbReference type="ChEBI" id="CHEBI:57856"/>
        <dbReference type="ChEBI" id="CHEBI:59789"/>
        <dbReference type="ChEBI" id="CHEBI:85452"/>
        <dbReference type="ChEBI" id="CHEBI:137933"/>
        <dbReference type="EC" id="2.1.1.113"/>
    </reaction>
</comment>
<evidence type="ECO:0000256" key="2">
    <source>
        <dbReference type="ARBA" id="ARBA00012185"/>
    </source>
</evidence>
<comment type="similarity">
    <text evidence="1">Belongs to the N(4)/N(6)-methyltransferase family. N(4) subfamily.</text>
</comment>
<dbReference type="GO" id="GO:0003677">
    <property type="term" value="F:DNA binding"/>
    <property type="evidence" value="ECO:0007669"/>
    <property type="project" value="InterPro"/>
</dbReference>
<name>A0A939GHT8_9BACT</name>
<sequence>MAPEIAFQHLERIPKNSLVLDPMVGSGTTMKVAGSLGCRGIGFDVDPMALLIATVWNRKVDLTEVIKTGYKVLDCAVQVDIPGLPWIDTDTETLAFIKFWFAEEQEMQLRKLSYLLAQYENEIGDVLRVALSRIIITKNRGASLGRDISHSRPHKVNNVNDFNVFAGFERSFQQVCKILKTCPGNNLSDIRLGDAKDIEHLRDETVDYILTSPPYLTAVDYFRGHRISLVWLGYTLKELRGLRSASVGLDKKPDSTPDNKLLYQLLKGVGETEQFTPSIQKALPRYALDLYDISKEYFRVLKPGQKATVVLADSYSNGKLVSSTQLFENAAMMNGFKLLQTIERPILASKRYLPPPMSTANNSLDKRMKTEAIMTFLKP</sequence>
<accession>A0A939GHT8</accession>
<keyword evidence="5" id="KW-0949">S-adenosyl-L-methionine</keyword>
<evidence type="ECO:0000256" key="3">
    <source>
        <dbReference type="ARBA" id="ARBA00022603"/>
    </source>
</evidence>
<dbReference type="RefSeq" id="WP_207366958.1">
    <property type="nucleotide sequence ID" value="NZ_JAFMYV010000014.1"/>
</dbReference>
<evidence type="ECO:0000256" key="5">
    <source>
        <dbReference type="ARBA" id="ARBA00022691"/>
    </source>
</evidence>
<keyword evidence="9" id="KW-1185">Reference proteome</keyword>
<dbReference type="AlphaFoldDB" id="A0A939GHT8"/>